<feature type="region of interest" description="Disordered" evidence="1">
    <location>
        <begin position="829"/>
        <end position="874"/>
    </location>
</feature>
<organism evidence="3 4">
    <name type="scientific">Zizania palustris</name>
    <name type="common">Northern wild rice</name>
    <dbReference type="NCBI Taxonomy" id="103762"/>
    <lineage>
        <taxon>Eukaryota</taxon>
        <taxon>Viridiplantae</taxon>
        <taxon>Streptophyta</taxon>
        <taxon>Embryophyta</taxon>
        <taxon>Tracheophyta</taxon>
        <taxon>Spermatophyta</taxon>
        <taxon>Magnoliopsida</taxon>
        <taxon>Liliopsida</taxon>
        <taxon>Poales</taxon>
        <taxon>Poaceae</taxon>
        <taxon>BOP clade</taxon>
        <taxon>Oryzoideae</taxon>
        <taxon>Oryzeae</taxon>
        <taxon>Zizaniinae</taxon>
        <taxon>Zizania</taxon>
    </lineage>
</organism>
<dbReference type="EMBL" id="JAAALK010000282">
    <property type="protein sequence ID" value="KAG8079314.1"/>
    <property type="molecule type" value="Genomic_DNA"/>
</dbReference>
<feature type="compositionally biased region" description="Gly residues" evidence="1">
    <location>
        <begin position="23"/>
        <end position="34"/>
    </location>
</feature>
<dbReference type="Pfam" id="PF26180">
    <property type="entry name" value="PAP-OAS1"/>
    <property type="match status" value="1"/>
</dbReference>
<sequence>MIIFLSWQREPVGGEPMAYFGSGGSGGSGGGGGRWRSRSAWGGSSRAGRRSLLPAMMATRIPRSAAIPVEAMRAAEEAAREVVLRLQPTEEAERTRQDIVGYLKRLFGSSLGCEVFVFGSVPLKTYLPDGDIDVTILGNTAPDSTFISDACENIFRCFCIQVKLIKCAIKNIVVDISFNQIGGVSTLCFLELVDREVGKNHLFKRSIILIKAWCYHESHILGAHRGLISTYALETLVLYIFNIFHKSLHGPLEVLYKFLEYFSNFDWSKHCLSLNGPVPFSSLPNLTVEPSGMHDELLFGKEIFDRLILLSEVSDGPNTNFRLKHLNIIDPLKRNNNLGRSVNKASFYRIQSAFSFGAQRLGQILMLPSDLIPAEIFGFFANTLKRHGRGERPDLGNNGLFESLFGPEYALEEDSSYLKSSDTSEDENRSPDHSLELADNESDLEKNTPMTSGRYFRGDDALDRSWNKIWFANIDSQCYKIGSGDSFRGHSSFPPENGNVNSKRSRKDCTAEEDLPVATSFVEQQIFACSQSHILTPSARTNTLDVSNSCPTNESNWSDLHEEKLPLSPFSPSNLSELSGDLDLHLGCLRKVQYHLESLFDGLVQLVQEASLSGVLDEHSFKIPTGRFLPNTNARFPRHFPVSSAGTERKNSGDTYRNSLTEHQVNAFCQQNVALPFGTHMYNGLALPPSPAADSENYPVSWFHTTEDSFRMHGTGMHTLNNVPLFSATDILSYAMPQFPFLVVDPEDGDVFTPFITGAINVSRGTGTFIPRMSYEDYKQRLLSEKGRTQRGMVQGQVFRIKNNSPEPVCSTASNGGIAVECTNHIPTKQNSRPQVYSSKSTVPLPAGGGSAKDKAPTNSVTIQTPPSLPRNVHDSQHGYVCSDMNMIDNQKNGIDEGLVGPDTGSSELPTTEICHPIERKQDDTTLEFGSLGPISDPACTKFRGAFPHLPSSKGPAEAPTSSPVSPRPAATGRRPQGFYELKNEADFPALRTGPSNKRS</sequence>
<feature type="domain" description="PAP/OAS1 substrate-binding-related" evidence="2">
    <location>
        <begin position="197"/>
        <end position="384"/>
    </location>
</feature>
<name>A0A8J5TF94_ZIZPA</name>
<keyword evidence="4" id="KW-1185">Reference proteome</keyword>
<evidence type="ECO:0000256" key="1">
    <source>
        <dbReference type="SAM" id="MobiDB-lite"/>
    </source>
</evidence>
<proteinExistence type="predicted"/>
<dbReference type="PANTHER" id="PTHR45979">
    <property type="entry name" value="PAP/OAS1 SUBSTRATE-BINDING DOMAIN SUPERFAMILY"/>
    <property type="match status" value="1"/>
</dbReference>
<comment type="caution">
    <text evidence="3">The sequence shown here is derived from an EMBL/GenBank/DDBJ whole genome shotgun (WGS) entry which is preliminary data.</text>
</comment>
<evidence type="ECO:0000313" key="4">
    <source>
        <dbReference type="Proteomes" id="UP000729402"/>
    </source>
</evidence>
<feature type="region of interest" description="Disordered" evidence="1">
    <location>
        <begin position="23"/>
        <end position="46"/>
    </location>
</feature>
<gene>
    <name evidence="3" type="ORF">GUJ93_ZPchr0007g3542</name>
</gene>
<evidence type="ECO:0000259" key="2">
    <source>
        <dbReference type="Pfam" id="PF26180"/>
    </source>
</evidence>
<feature type="compositionally biased region" description="Polar residues" evidence="1">
    <location>
        <begin position="829"/>
        <end position="842"/>
    </location>
</feature>
<dbReference type="OrthoDB" id="273917at2759"/>
<protein>
    <recommendedName>
        <fullName evidence="2">PAP/OAS1 substrate-binding-related domain-containing protein</fullName>
    </recommendedName>
</protein>
<dbReference type="PANTHER" id="PTHR45979:SF26">
    <property type="entry name" value="NUCLEOTIDYLTRANSFERASE DOMAIN CONTAINING PROTEIN, EXPRESSED"/>
    <property type="match status" value="1"/>
</dbReference>
<reference evidence="3" key="2">
    <citation type="submission" date="2021-02" db="EMBL/GenBank/DDBJ databases">
        <authorList>
            <person name="Kimball J.A."/>
            <person name="Haas M.W."/>
            <person name="Macchietto M."/>
            <person name="Kono T."/>
            <person name="Duquette J."/>
            <person name="Shao M."/>
        </authorList>
    </citation>
    <scope>NUCLEOTIDE SEQUENCE</scope>
    <source>
        <tissue evidence="3">Fresh leaf tissue</tissue>
    </source>
</reference>
<evidence type="ECO:0000313" key="3">
    <source>
        <dbReference type="EMBL" id="KAG8079314.1"/>
    </source>
</evidence>
<feature type="region of interest" description="Disordered" evidence="1">
    <location>
        <begin position="943"/>
        <end position="1000"/>
    </location>
</feature>
<dbReference type="AlphaFoldDB" id="A0A8J5TF94"/>
<dbReference type="CDD" id="cd05402">
    <property type="entry name" value="NT_PAP_TUTase"/>
    <property type="match status" value="1"/>
</dbReference>
<dbReference type="InterPro" id="IPR058921">
    <property type="entry name" value="PAP/OAS1-rel"/>
</dbReference>
<reference evidence="3" key="1">
    <citation type="journal article" date="2021" name="bioRxiv">
        <title>Whole Genome Assembly and Annotation of Northern Wild Rice, Zizania palustris L., Supports a Whole Genome Duplication in the Zizania Genus.</title>
        <authorList>
            <person name="Haas M."/>
            <person name="Kono T."/>
            <person name="Macchietto M."/>
            <person name="Millas R."/>
            <person name="McGilp L."/>
            <person name="Shao M."/>
            <person name="Duquette J."/>
            <person name="Hirsch C.N."/>
            <person name="Kimball J."/>
        </authorList>
    </citation>
    <scope>NUCLEOTIDE SEQUENCE</scope>
    <source>
        <tissue evidence="3">Fresh leaf tissue</tissue>
    </source>
</reference>
<accession>A0A8J5TF94</accession>
<feature type="compositionally biased region" description="Basic and acidic residues" evidence="1">
    <location>
        <begin position="426"/>
        <end position="436"/>
    </location>
</feature>
<dbReference type="InterPro" id="IPR058920">
    <property type="entry name" value="PAP-OAS1-bd-rel"/>
</dbReference>
<dbReference type="Proteomes" id="UP000729402">
    <property type="component" value="Unassembled WGS sequence"/>
</dbReference>
<feature type="compositionally biased region" description="Polar residues" evidence="1">
    <location>
        <begin position="857"/>
        <end position="866"/>
    </location>
</feature>
<feature type="region of interest" description="Disordered" evidence="1">
    <location>
        <begin position="416"/>
        <end position="454"/>
    </location>
</feature>